<accession>A0A844AV91</accession>
<evidence type="ECO:0000313" key="3">
    <source>
        <dbReference type="Proteomes" id="UP000487350"/>
    </source>
</evidence>
<dbReference type="Proteomes" id="UP000487350">
    <property type="component" value="Unassembled WGS sequence"/>
</dbReference>
<evidence type="ECO:0000313" key="2">
    <source>
        <dbReference type="EMBL" id="MRD48014.1"/>
    </source>
</evidence>
<dbReference type="PROSITE" id="PS51186">
    <property type="entry name" value="GNAT"/>
    <property type="match status" value="1"/>
</dbReference>
<feature type="domain" description="N-acetyltransferase" evidence="1">
    <location>
        <begin position="14"/>
        <end position="170"/>
    </location>
</feature>
<dbReference type="InterPro" id="IPR000182">
    <property type="entry name" value="GNAT_dom"/>
</dbReference>
<dbReference type="PANTHER" id="PTHR43792:SF1">
    <property type="entry name" value="N-ACETYLTRANSFERASE DOMAIN-CONTAINING PROTEIN"/>
    <property type="match status" value="1"/>
</dbReference>
<name>A0A844AV91_9BURK</name>
<organism evidence="2 3">
    <name type="scientific">Caenimonas koreensis DSM 17982</name>
    <dbReference type="NCBI Taxonomy" id="1121255"/>
    <lineage>
        <taxon>Bacteria</taxon>
        <taxon>Pseudomonadati</taxon>
        <taxon>Pseudomonadota</taxon>
        <taxon>Betaproteobacteria</taxon>
        <taxon>Burkholderiales</taxon>
        <taxon>Comamonadaceae</taxon>
        <taxon>Caenimonas</taxon>
    </lineage>
</organism>
<keyword evidence="3" id="KW-1185">Reference proteome</keyword>
<reference evidence="2 3" key="1">
    <citation type="submission" date="2019-11" db="EMBL/GenBank/DDBJ databases">
        <title>Caenimonas koreensis gen. nov., sp. nov., isolated from activated sludge.</title>
        <authorList>
            <person name="Seung H.R."/>
        </authorList>
    </citation>
    <scope>NUCLEOTIDE SEQUENCE [LARGE SCALE GENOMIC DNA]</scope>
    <source>
        <strain evidence="2 3">EMB320</strain>
    </source>
</reference>
<keyword evidence="2" id="KW-0808">Transferase</keyword>
<proteinExistence type="predicted"/>
<protein>
    <submittedName>
        <fullName evidence="2">GNAT family N-acetyltransferase</fullName>
    </submittedName>
</protein>
<dbReference type="AlphaFoldDB" id="A0A844AV91"/>
<dbReference type="RefSeq" id="WP_153585317.1">
    <property type="nucleotide sequence ID" value="NZ_WJBU01000010.1"/>
</dbReference>
<gene>
    <name evidence="2" type="ORF">GHT07_12040</name>
</gene>
<dbReference type="SUPFAM" id="SSF55729">
    <property type="entry name" value="Acyl-CoA N-acyltransferases (Nat)"/>
    <property type="match status" value="1"/>
</dbReference>
<sequence length="170" mass="18957">MKNLAPLRVETERLVLRQFTLADHEQYARICADPDVMRYVGMGTPNTPEVTWRVMAGMLGHWQMLGYGLYALTLKDGTVIGHFGFIDVMGWPSFELAYVLGRDYWGHGYAREAGVAALKVAREDLKKSRIISLIRPPNAPSIKLAKSLGATLEGTVDLMGSPAELYVYPR</sequence>
<dbReference type="Pfam" id="PF13302">
    <property type="entry name" value="Acetyltransf_3"/>
    <property type="match status" value="1"/>
</dbReference>
<dbReference type="Gene3D" id="3.40.630.30">
    <property type="match status" value="1"/>
</dbReference>
<dbReference type="OrthoDB" id="9801656at2"/>
<comment type="caution">
    <text evidence="2">The sequence shown here is derived from an EMBL/GenBank/DDBJ whole genome shotgun (WGS) entry which is preliminary data.</text>
</comment>
<dbReference type="PANTHER" id="PTHR43792">
    <property type="entry name" value="GNAT FAMILY, PUTATIVE (AFU_ORTHOLOGUE AFUA_3G00765)-RELATED-RELATED"/>
    <property type="match status" value="1"/>
</dbReference>
<dbReference type="EMBL" id="WJBU01000010">
    <property type="protein sequence ID" value="MRD48014.1"/>
    <property type="molecule type" value="Genomic_DNA"/>
</dbReference>
<dbReference type="InterPro" id="IPR016181">
    <property type="entry name" value="Acyl_CoA_acyltransferase"/>
</dbReference>
<dbReference type="GO" id="GO:0016747">
    <property type="term" value="F:acyltransferase activity, transferring groups other than amino-acyl groups"/>
    <property type="evidence" value="ECO:0007669"/>
    <property type="project" value="InterPro"/>
</dbReference>
<evidence type="ECO:0000259" key="1">
    <source>
        <dbReference type="PROSITE" id="PS51186"/>
    </source>
</evidence>
<dbReference type="InterPro" id="IPR051531">
    <property type="entry name" value="N-acetyltransferase"/>
</dbReference>